<name>A0A366E7W2_9HYPH</name>
<dbReference type="Proteomes" id="UP000252893">
    <property type="component" value="Unassembled WGS sequence"/>
</dbReference>
<gene>
    <name evidence="2" type="ORF">DFR47_1016</name>
</gene>
<proteinExistence type="predicted"/>
<comment type="caution">
    <text evidence="2">The sequence shown here is derived from an EMBL/GenBank/DDBJ whole genome shotgun (WGS) entry which is preliminary data.</text>
</comment>
<dbReference type="Pfam" id="PF12728">
    <property type="entry name" value="HTH_17"/>
    <property type="match status" value="1"/>
</dbReference>
<dbReference type="SUPFAM" id="SSF46955">
    <property type="entry name" value="Putative DNA-binding domain"/>
    <property type="match status" value="1"/>
</dbReference>
<evidence type="ECO:0000313" key="3">
    <source>
        <dbReference type="Proteomes" id="UP000252893"/>
    </source>
</evidence>
<dbReference type="InterPro" id="IPR041657">
    <property type="entry name" value="HTH_17"/>
</dbReference>
<evidence type="ECO:0000259" key="1">
    <source>
        <dbReference type="Pfam" id="PF12728"/>
    </source>
</evidence>
<dbReference type="EMBL" id="QNRH01000001">
    <property type="protein sequence ID" value="RBO98412.1"/>
    <property type="molecule type" value="Genomic_DNA"/>
</dbReference>
<keyword evidence="3" id="KW-1185">Reference proteome</keyword>
<evidence type="ECO:0000313" key="2">
    <source>
        <dbReference type="EMBL" id="RBO98412.1"/>
    </source>
</evidence>
<dbReference type="InterPro" id="IPR009061">
    <property type="entry name" value="DNA-bd_dom_put_sf"/>
</dbReference>
<accession>A0A366E7W2</accession>
<protein>
    <submittedName>
        <fullName evidence="2">Helix-turn-helix protein</fullName>
    </submittedName>
</protein>
<organism evidence="2 3">
    <name type="scientific">Pseudochrobactrum asaccharolyticum</name>
    <dbReference type="NCBI Taxonomy" id="354351"/>
    <lineage>
        <taxon>Bacteria</taxon>
        <taxon>Pseudomonadati</taxon>
        <taxon>Pseudomonadota</taxon>
        <taxon>Alphaproteobacteria</taxon>
        <taxon>Hyphomicrobiales</taxon>
        <taxon>Brucellaceae</taxon>
        <taxon>Pseudochrobactrum</taxon>
    </lineage>
</organism>
<feature type="domain" description="Helix-turn-helix" evidence="1">
    <location>
        <begin position="52"/>
        <end position="102"/>
    </location>
</feature>
<reference evidence="2 3" key="1">
    <citation type="submission" date="2018-06" db="EMBL/GenBank/DDBJ databases">
        <title>Genomic Encyclopedia of Type Strains, Phase IV (KMG-IV): sequencing the most valuable type-strain genomes for metagenomic binning, comparative biology and taxonomic classification.</title>
        <authorList>
            <person name="Goeker M."/>
        </authorList>
    </citation>
    <scope>NUCLEOTIDE SEQUENCE [LARGE SCALE GENOMIC DNA]</scope>
    <source>
        <strain evidence="2 3">DSM 25619</strain>
    </source>
</reference>
<dbReference type="AlphaFoldDB" id="A0A366E7W2"/>
<dbReference type="RefSeq" id="WP_170137405.1">
    <property type="nucleotide sequence ID" value="NZ_JBHEEG010000003.1"/>
</dbReference>
<sequence>MSKTNTSKSQKLEKAYLTLTELLVRRCGMSLSILASGKSSAPSPSYQATDLLNCTQAAEVLGLSVKTLANWRVSGQHELPYRRIGGAIRYQYADLQAFADSHKRLNTSQSKGEAK</sequence>